<name>A0A1I1FEC7_9BACT</name>
<dbReference type="AlphaFoldDB" id="A0A1I1FEC7"/>
<dbReference type="CDD" id="cd07043">
    <property type="entry name" value="STAS_anti-anti-sigma_factors"/>
    <property type="match status" value="1"/>
</dbReference>
<dbReference type="PROSITE" id="PS50801">
    <property type="entry name" value="STAS"/>
    <property type="match status" value="1"/>
</dbReference>
<evidence type="ECO:0000259" key="1">
    <source>
        <dbReference type="PROSITE" id="PS50801"/>
    </source>
</evidence>
<sequence>MNLEIEKSEQYALVRVANESIDHEDSQILQTKLLELLDSEDVTNVILDTNAIVHADESVLGAITFAHKRFAERGDILVVTGARPSLKQIIETAQIENLEMLPTIAEGVDLVFMHEIEKQLRSEGGEEF</sequence>
<keyword evidence="3" id="KW-1185">Reference proteome</keyword>
<dbReference type="STRING" id="927664.SAMN05421780_102152"/>
<dbReference type="InterPro" id="IPR002645">
    <property type="entry name" value="STAS_dom"/>
</dbReference>
<feature type="domain" description="STAS" evidence="1">
    <location>
        <begin position="21"/>
        <end position="101"/>
    </location>
</feature>
<dbReference type="Proteomes" id="UP000199514">
    <property type="component" value="Unassembled WGS sequence"/>
</dbReference>
<proteinExistence type="predicted"/>
<evidence type="ECO:0000313" key="3">
    <source>
        <dbReference type="Proteomes" id="UP000199514"/>
    </source>
</evidence>
<reference evidence="2 3" key="1">
    <citation type="submission" date="2016-10" db="EMBL/GenBank/DDBJ databases">
        <authorList>
            <person name="de Groot N.N."/>
        </authorList>
    </citation>
    <scope>NUCLEOTIDE SEQUENCE [LARGE SCALE GENOMIC DNA]</scope>
    <source>
        <strain evidence="2 3">DSM 6793</strain>
    </source>
</reference>
<dbReference type="EMBL" id="FOLE01000002">
    <property type="protein sequence ID" value="SFB97651.1"/>
    <property type="molecule type" value="Genomic_DNA"/>
</dbReference>
<organism evidence="2 3">
    <name type="scientific">Flexibacter flexilis DSM 6793</name>
    <dbReference type="NCBI Taxonomy" id="927664"/>
    <lineage>
        <taxon>Bacteria</taxon>
        <taxon>Pseudomonadati</taxon>
        <taxon>Bacteroidota</taxon>
        <taxon>Cytophagia</taxon>
        <taxon>Cytophagales</taxon>
        <taxon>Flexibacteraceae</taxon>
        <taxon>Flexibacter</taxon>
    </lineage>
</organism>
<dbReference type="Pfam" id="PF01740">
    <property type="entry name" value="STAS"/>
    <property type="match status" value="1"/>
</dbReference>
<accession>A0A1I1FEC7</accession>
<dbReference type="InterPro" id="IPR036513">
    <property type="entry name" value="STAS_dom_sf"/>
</dbReference>
<gene>
    <name evidence="2" type="ORF">SAMN05421780_102152</name>
</gene>
<dbReference type="Gene3D" id="3.30.750.24">
    <property type="entry name" value="STAS domain"/>
    <property type="match status" value="1"/>
</dbReference>
<dbReference type="OrthoDB" id="9796110at2"/>
<dbReference type="SUPFAM" id="SSF52091">
    <property type="entry name" value="SpoIIaa-like"/>
    <property type="match status" value="1"/>
</dbReference>
<protein>
    <submittedName>
        <fullName evidence="2">Anti-anti-sigma factor</fullName>
    </submittedName>
</protein>
<dbReference type="RefSeq" id="WP_091508335.1">
    <property type="nucleotide sequence ID" value="NZ_FOLE01000002.1"/>
</dbReference>
<evidence type="ECO:0000313" key="2">
    <source>
        <dbReference type="EMBL" id="SFB97651.1"/>
    </source>
</evidence>